<dbReference type="InterPro" id="IPR055645">
    <property type="entry name" value="DpdA"/>
</dbReference>
<protein>
    <recommendedName>
        <fullName evidence="1">DeoxyPurine in DNA protein A domain-containing protein</fullName>
    </recommendedName>
</protein>
<evidence type="ECO:0000313" key="2">
    <source>
        <dbReference type="EMBL" id="MFC5828968.1"/>
    </source>
</evidence>
<evidence type="ECO:0000313" key="3">
    <source>
        <dbReference type="Proteomes" id="UP001596058"/>
    </source>
</evidence>
<feature type="domain" description="DeoxyPurine in DNA protein A" evidence="1">
    <location>
        <begin position="6"/>
        <end position="99"/>
    </location>
</feature>
<keyword evidence="3" id="KW-1185">Reference proteome</keyword>
<dbReference type="EMBL" id="JBHSPA010000045">
    <property type="protein sequence ID" value="MFC5828968.1"/>
    <property type="molecule type" value="Genomic_DNA"/>
</dbReference>
<dbReference type="Proteomes" id="UP001596058">
    <property type="component" value="Unassembled WGS sequence"/>
</dbReference>
<dbReference type="Pfam" id="PF23859">
    <property type="entry name" value="DpdA"/>
    <property type="match status" value="2"/>
</dbReference>
<organism evidence="2 3">
    <name type="scientific">Nonomuraea insulae</name>
    <dbReference type="NCBI Taxonomy" id="1616787"/>
    <lineage>
        <taxon>Bacteria</taxon>
        <taxon>Bacillati</taxon>
        <taxon>Actinomycetota</taxon>
        <taxon>Actinomycetes</taxon>
        <taxon>Streptosporangiales</taxon>
        <taxon>Streptosporangiaceae</taxon>
        <taxon>Nonomuraea</taxon>
    </lineage>
</organism>
<gene>
    <name evidence="2" type="ORF">ACFPZ3_34335</name>
</gene>
<proteinExistence type="predicted"/>
<feature type="domain" description="DeoxyPurine in DNA protein A" evidence="1">
    <location>
        <begin position="135"/>
        <end position="215"/>
    </location>
</feature>
<dbReference type="RefSeq" id="WP_379518468.1">
    <property type="nucleotide sequence ID" value="NZ_JBHSPA010000045.1"/>
</dbReference>
<sequence>MARAAVFYLGTHQPHWLADQRFRDVPLFVSSRRLRGRKSLPRAVGRWALDSGGFTEIRMFGQWTITSEEYARLVCWYAREVGMPDFVAPMDWMCEPPIIFGKNQHLKHTDPKYFHGTRTARGIRDGGPEESLDDAVLKHQTWTVANYLQLRDLLPEEIGKRLIPVVQGWLLKHYLAIVDMYADAGVDLRALPLVGLGSVCRRQHTDEIAEIVVALAERVASSEDTVGESSSDLGRS</sequence>
<accession>A0ABW1CVM0</accession>
<name>A0ABW1CVM0_9ACTN</name>
<evidence type="ECO:0000259" key="1">
    <source>
        <dbReference type="Pfam" id="PF23859"/>
    </source>
</evidence>
<comment type="caution">
    <text evidence="2">The sequence shown here is derived from an EMBL/GenBank/DDBJ whole genome shotgun (WGS) entry which is preliminary data.</text>
</comment>
<reference evidence="3" key="1">
    <citation type="journal article" date="2019" name="Int. J. Syst. Evol. Microbiol.">
        <title>The Global Catalogue of Microorganisms (GCM) 10K type strain sequencing project: providing services to taxonomists for standard genome sequencing and annotation.</title>
        <authorList>
            <consortium name="The Broad Institute Genomics Platform"/>
            <consortium name="The Broad Institute Genome Sequencing Center for Infectious Disease"/>
            <person name="Wu L."/>
            <person name="Ma J."/>
        </authorList>
    </citation>
    <scope>NUCLEOTIDE SEQUENCE [LARGE SCALE GENOMIC DNA]</scope>
    <source>
        <strain evidence="3">CCUG 53903</strain>
    </source>
</reference>